<accession>A0A2S4LSY4</accession>
<keyword evidence="2" id="KW-1185">Reference proteome</keyword>
<dbReference type="OrthoDB" id="9009383at2"/>
<organism evidence="1 2">
    <name type="scientific">Paraburkholderia eburnea</name>
    <dbReference type="NCBI Taxonomy" id="1189126"/>
    <lineage>
        <taxon>Bacteria</taxon>
        <taxon>Pseudomonadati</taxon>
        <taxon>Pseudomonadota</taxon>
        <taxon>Betaproteobacteria</taxon>
        <taxon>Burkholderiales</taxon>
        <taxon>Burkholderiaceae</taxon>
        <taxon>Paraburkholderia</taxon>
    </lineage>
</organism>
<name>A0A2S4LSY4_9BURK</name>
<sequence>MPNVYVEPLPKAREGAIQGYALEFSSHQRVTPNDYRTQEEAIKAAKNMGHHPLVARVRHTDKGNPDHWRAA</sequence>
<dbReference type="EMBL" id="PQGA01000032">
    <property type="protein sequence ID" value="POR45528.1"/>
    <property type="molecule type" value="Genomic_DNA"/>
</dbReference>
<dbReference type="Proteomes" id="UP000237381">
    <property type="component" value="Unassembled WGS sequence"/>
</dbReference>
<dbReference type="AlphaFoldDB" id="A0A2S4LSY4"/>
<evidence type="ECO:0000313" key="1">
    <source>
        <dbReference type="EMBL" id="POR45528.1"/>
    </source>
</evidence>
<proteinExistence type="predicted"/>
<protein>
    <submittedName>
        <fullName evidence="1">Uncharacterized protein</fullName>
    </submittedName>
</protein>
<comment type="caution">
    <text evidence="1">The sequence shown here is derived from an EMBL/GenBank/DDBJ whole genome shotgun (WGS) entry which is preliminary data.</text>
</comment>
<evidence type="ECO:0000313" key="2">
    <source>
        <dbReference type="Proteomes" id="UP000237381"/>
    </source>
</evidence>
<reference evidence="1 2" key="1">
    <citation type="submission" date="2018-01" db="EMBL/GenBank/DDBJ databases">
        <title>Genomic Encyclopedia of Type Strains, Phase III (KMG-III): the genomes of soil and plant-associated and newly described type strains.</title>
        <authorList>
            <person name="Whitman W."/>
        </authorList>
    </citation>
    <scope>NUCLEOTIDE SEQUENCE [LARGE SCALE GENOMIC DNA]</scope>
    <source>
        <strain evidence="1 2">JCM 18070</strain>
    </source>
</reference>
<dbReference type="RefSeq" id="WP_103707767.1">
    <property type="nucleotide sequence ID" value="NZ_PQGA01000032.1"/>
</dbReference>
<gene>
    <name evidence="1" type="ORF">B0G62_13234</name>
</gene>